<keyword evidence="2" id="KW-0645">Protease</keyword>
<evidence type="ECO:0000313" key="8">
    <source>
        <dbReference type="EMBL" id="CAJ54341.1"/>
    </source>
</evidence>
<dbReference type="GO" id="GO:0008234">
    <property type="term" value="F:cysteine-type peptidase activity"/>
    <property type="evidence" value="ECO:0007669"/>
    <property type="project" value="UniProtKB-KW"/>
</dbReference>
<feature type="domain" description="SH3b1" evidence="7">
    <location>
        <begin position="159"/>
        <end position="211"/>
    </location>
</feature>
<keyword evidence="9" id="KW-1185">Reference proteome</keyword>
<dbReference type="AlphaFoldDB" id="Q1MRN5"/>
<dbReference type="Gene3D" id="3.90.1720.10">
    <property type="entry name" value="endopeptidase domain like (from Nostoc punctiforme)"/>
    <property type="match status" value="1"/>
</dbReference>
<evidence type="ECO:0000259" key="5">
    <source>
        <dbReference type="Pfam" id="PF00877"/>
    </source>
</evidence>
<evidence type="ECO:0000256" key="1">
    <source>
        <dbReference type="ARBA" id="ARBA00007074"/>
    </source>
</evidence>
<protein>
    <submittedName>
        <fullName evidence="8">Cell wall-associated hydrolases (Invasion-associated proteins)</fullName>
    </submittedName>
</protein>
<evidence type="ECO:0000259" key="7">
    <source>
        <dbReference type="Pfam" id="PF12913"/>
    </source>
</evidence>
<dbReference type="EMBL" id="AM180252">
    <property type="protein sequence ID" value="CAJ54341.1"/>
    <property type="molecule type" value="Genomic_DNA"/>
</dbReference>
<dbReference type="HOGENOM" id="CLU_028171_1_0_7"/>
<comment type="similarity">
    <text evidence="1">Belongs to the peptidase C40 family.</text>
</comment>
<dbReference type="eggNOG" id="COG0791">
    <property type="taxonomic scope" value="Bacteria"/>
</dbReference>
<dbReference type="PIRSF" id="PIRSF019015">
    <property type="entry name" value="P60_peptidase_YkfC"/>
    <property type="match status" value="1"/>
</dbReference>
<dbReference type="STRING" id="363253.LI0285"/>
<dbReference type="InterPro" id="IPR038765">
    <property type="entry name" value="Papain-like_cys_pep_sf"/>
</dbReference>
<dbReference type="Proteomes" id="UP000002430">
    <property type="component" value="Chromosome"/>
</dbReference>
<dbReference type="InterPro" id="IPR027017">
    <property type="entry name" value="P60_peptidase_YkfC"/>
</dbReference>
<proteinExistence type="inferred from homology"/>
<dbReference type="InterPro" id="IPR000064">
    <property type="entry name" value="NLP_P60_dom"/>
</dbReference>
<dbReference type="InterPro" id="IPR025606">
    <property type="entry name" value="NLPC/P60_N_dom"/>
</dbReference>
<dbReference type="Pfam" id="PF12913">
    <property type="entry name" value="SH3_6"/>
    <property type="match status" value="1"/>
</dbReference>
<reference evidence="8 9" key="1">
    <citation type="submission" date="2005-11" db="EMBL/GenBank/DDBJ databases">
        <title>The complete genome sequence of Lawsonia intracellularis: the causative agent of proliferative enteropathy.</title>
        <authorList>
            <person name="Kaur K."/>
            <person name="Zhang Q."/>
            <person name="Beckler D."/>
            <person name="Munir S."/>
            <person name="Li L."/>
            <person name="Kinsley K."/>
            <person name="Herron L."/>
            <person name="Peterson A."/>
            <person name="May B."/>
            <person name="Singh S."/>
            <person name="Gebhart C."/>
            <person name="Kapur V."/>
        </authorList>
    </citation>
    <scope>NUCLEOTIDE SEQUENCE [LARGE SCALE GENOMIC DNA]</scope>
    <source>
        <strain evidence="8 9">PHE/MN1-00</strain>
    </source>
</reference>
<evidence type="ECO:0000313" key="9">
    <source>
        <dbReference type="Proteomes" id="UP000002430"/>
    </source>
</evidence>
<name>Q1MRN5_LAWIP</name>
<sequence length="455" mass="51204">MIFRIIVIFLCSIMSFTFLSNGYVLSKPTEQCVSSYQPGMLKDLMVFPQSLKVYSDLLGEVTLISGKKLEEKYNFFKKRFFQPWDSTEPIFPVHDAYIIFSYPNTKSHATWWAENLLPWTEKNWKAVEKNAARSTYPSCNYKGIITERTAVRAAPTVSPFFRNPSLAGEGFPFDYLMEANIHLGTPVVVTHISEDEAWVFIETPFVSGWVRDNVVAKVNSDIIKQFLSLPQASIIYDGVLLKDASGVHGGAGFLGTVLPMVKLTGDTAMLLVPVRDQYGNAHIITAETPKHNVLPMPQVLTPKLLASIGESLIGQPYGWGGLFGRRDCSEMISDLFIPFGVWLPRNSQQQVHERHFINLEHVSKEKFYSVMKTQAIPFVTLIGFQGHVGLYLGMYNDTPVMLHDLWGVHTIDNGHKGRYILGRVIISSLDLGNELCNLNKDETLFSRLEGISILN</sequence>
<evidence type="ECO:0000259" key="6">
    <source>
        <dbReference type="Pfam" id="PF12912"/>
    </source>
</evidence>
<dbReference type="RefSeq" id="WP_011526370.1">
    <property type="nucleotide sequence ID" value="NC_008011.1"/>
</dbReference>
<dbReference type="InterPro" id="IPR039439">
    <property type="entry name" value="SH3b1_dom"/>
</dbReference>
<dbReference type="SUPFAM" id="SSF54001">
    <property type="entry name" value="Cysteine proteinases"/>
    <property type="match status" value="1"/>
</dbReference>
<feature type="domain" description="NLPC/P60 N-terminal" evidence="6">
    <location>
        <begin position="9"/>
        <end position="136"/>
    </location>
</feature>
<keyword evidence="4" id="KW-0788">Thiol protease</keyword>
<dbReference type="Pfam" id="PF12912">
    <property type="entry name" value="N_NLPC_P60"/>
    <property type="match status" value="1"/>
</dbReference>
<dbReference type="KEGG" id="lip:LI0285"/>
<accession>Q1MRN5</accession>
<gene>
    <name evidence="8" type="ordered locus">LI0285</name>
</gene>
<keyword evidence="3 8" id="KW-0378">Hydrolase</keyword>
<dbReference type="OrthoDB" id="9799970at2"/>
<dbReference type="Pfam" id="PF00877">
    <property type="entry name" value="NLPC_P60"/>
    <property type="match status" value="1"/>
</dbReference>
<evidence type="ECO:0000256" key="3">
    <source>
        <dbReference type="ARBA" id="ARBA00022801"/>
    </source>
</evidence>
<feature type="domain" description="NlpC/P60" evidence="5">
    <location>
        <begin position="314"/>
        <end position="405"/>
    </location>
</feature>
<dbReference type="GO" id="GO:0006508">
    <property type="term" value="P:proteolysis"/>
    <property type="evidence" value="ECO:0007669"/>
    <property type="project" value="UniProtKB-KW"/>
</dbReference>
<organism evidence="8 9">
    <name type="scientific">Lawsonia intracellularis (strain PHE/MN1-00)</name>
    <dbReference type="NCBI Taxonomy" id="363253"/>
    <lineage>
        <taxon>Bacteria</taxon>
        <taxon>Pseudomonadati</taxon>
        <taxon>Thermodesulfobacteriota</taxon>
        <taxon>Desulfovibrionia</taxon>
        <taxon>Desulfovibrionales</taxon>
        <taxon>Desulfovibrionaceae</taxon>
        <taxon>Lawsonia</taxon>
    </lineage>
</organism>
<evidence type="ECO:0000256" key="4">
    <source>
        <dbReference type="ARBA" id="ARBA00022807"/>
    </source>
</evidence>
<evidence type="ECO:0000256" key="2">
    <source>
        <dbReference type="ARBA" id="ARBA00022670"/>
    </source>
</evidence>